<gene>
    <name evidence="2" type="ORF">ESO86_00215</name>
</gene>
<accession>A0A4Q2JU96</accession>
<keyword evidence="3" id="KW-1185">Reference proteome</keyword>
<evidence type="ECO:0000313" key="3">
    <source>
        <dbReference type="Proteomes" id="UP000292881"/>
    </source>
</evidence>
<dbReference type="EMBL" id="SDPL01000001">
    <property type="protein sequence ID" value="RXZ51915.1"/>
    <property type="molecule type" value="Genomic_DNA"/>
</dbReference>
<organism evidence="2 3">
    <name type="scientific">Agromyces binzhouensis</name>
    <dbReference type="NCBI Taxonomy" id="1817495"/>
    <lineage>
        <taxon>Bacteria</taxon>
        <taxon>Bacillati</taxon>
        <taxon>Actinomycetota</taxon>
        <taxon>Actinomycetes</taxon>
        <taxon>Micrococcales</taxon>
        <taxon>Microbacteriaceae</taxon>
        <taxon>Agromyces</taxon>
    </lineage>
</organism>
<keyword evidence="1" id="KW-1133">Transmembrane helix</keyword>
<dbReference type="AlphaFoldDB" id="A0A4Q2JU96"/>
<sequence length="78" mass="8491">MRETIATLACITMVLLGSSVVWGLLHGDTFEEVAGLIGVTAISVFVYLLAAGGRRLLNGKLVPKAEFDEHVRRHRRAS</sequence>
<dbReference type="Proteomes" id="UP000292881">
    <property type="component" value="Unassembled WGS sequence"/>
</dbReference>
<feature type="transmembrane region" description="Helical" evidence="1">
    <location>
        <begin position="33"/>
        <end position="50"/>
    </location>
</feature>
<dbReference type="RefSeq" id="WP_129232889.1">
    <property type="nucleotide sequence ID" value="NZ_SDPL01000001.1"/>
</dbReference>
<comment type="caution">
    <text evidence="2">The sequence shown here is derived from an EMBL/GenBank/DDBJ whole genome shotgun (WGS) entry which is preliminary data.</text>
</comment>
<evidence type="ECO:0000313" key="2">
    <source>
        <dbReference type="EMBL" id="RXZ51915.1"/>
    </source>
</evidence>
<reference evidence="2 3" key="1">
    <citation type="submission" date="2019-01" db="EMBL/GenBank/DDBJ databases">
        <authorList>
            <person name="Li J."/>
        </authorList>
    </citation>
    <scope>NUCLEOTIDE SEQUENCE [LARGE SCALE GENOMIC DNA]</scope>
    <source>
        <strain evidence="2 3">CGMCC 4.7180</strain>
    </source>
</reference>
<keyword evidence="1" id="KW-0472">Membrane</keyword>
<protein>
    <submittedName>
        <fullName evidence="2">Uncharacterized protein</fullName>
    </submittedName>
</protein>
<keyword evidence="1" id="KW-0812">Transmembrane</keyword>
<proteinExistence type="predicted"/>
<evidence type="ECO:0000256" key="1">
    <source>
        <dbReference type="SAM" id="Phobius"/>
    </source>
</evidence>
<name>A0A4Q2JU96_9MICO</name>